<dbReference type="RefSeq" id="WP_212507262.1">
    <property type="nucleotide sequence ID" value="NZ_CP060696.1"/>
</dbReference>
<dbReference type="Proteomes" id="UP000516046">
    <property type="component" value="Chromosome"/>
</dbReference>
<dbReference type="KEGG" id="caml:H6X83_00560"/>
<reference evidence="1 2" key="1">
    <citation type="submission" date="2020-08" db="EMBL/GenBank/DDBJ databases">
        <authorList>
            <person name="Ren C."/>
            <person name="Gu Y."/>
            <person name="Xu Y."/>
        </authorList>
    </citation>
    <scope>NUCLEOTIDE SEQUENCE [LARGE SCALE GENOMIC DNA]</scope>
    <source>
        <strain evidence="1 2">LBM18003</strain>
    </source>
</reference>
<accession>A0A7G9WHN5</accession>
<gene>
    <name evidence="1" type="ORF">H6X83_00560</name>
</gene>
<sequence length="333" mass="38684">MMSQKNDEHCTWNMQTSVKEIIPFYDFQNSINSYLCKLTQGYIFIGKSGIKFTVLAYAYDGNFIADNMFRQREGRELKESDYIVHGSPFTFLTMQSGKYRFLESNDILSDEEIDRIKKRYNEFYSILARYLLRNYQVTKQLSRTDNGRQQLRTQTITDEYTIPHLLDSDYQVFTTSDFPGYQNHCAPTAGTNLMYYWGKKANRKKANLWSGSVFADLYKYMKTNNGHSGTNFEDKLPGLISYSNSRNVTVAGSDVIGAATNFNIYKKTLKDVGPFLLDLVYNDTSKNHTIFVTGYQCVLYDKDYLRVLDGWSDNRSNFFSDLYACGNITYTRY</sequence>
<dbReference type="AlphaFoldDB" id="A0A7G9WHN5"/>
<evidence type="ECO:0000313" key="2">
    <source>
        <dbReference type="Proteomes" id="UP000516046"/>
    </source>
</evidence>
<proteinExistence type="predicted"/>
<dbReference type="EMBL" id="CP060696">
    <property type="protein sequence ID" value="QNO18197.1"/>
    <property type="molecule type" value="Genomic_DNA"/>
</dbReference>
<name>A0A7G9WHN5_9FIRM</name>
<keyword evidence="2" id="KW-1185">Reference proteome</keyword>
<evidence type="ECO:0000313" key="1">
    <source>
        <dbReference type="EMBL" id="QNO18197.1"/>
    </source>
</evidence>
<protein>
    <submittedName>
        <fullName evidence="1">Uncharacterized protein</fullName>
    </submittedName>
</protein>
<organism evidence="1 2">
    <name type="scientific">Caproicibacterium amylolyticum</name>
    <dbReference type="NCBI Taxonomy" id="2766537"/>
    <lineage>
        <taxon>Bacteria</taxon>
        <taxon>Bacillati</taxon>
        <taxon>Bacillota</taxon>
        <taxon>Clostridia</taxon>
        <taxon>Eubacteriales</taxon>
        <taxon>Oscillospiraceae</taxon>
        <taxon>Caproicibacterium</taxon>
    </lineage>
</organism>